<protein>
    <recommendedName>
        <fullName evidence="6">Lipoxygenase domain-containing protein</fullName>
    </recommendedName>
</protein>
<dbReference type="PROSITE" id="PS51393">
    <property type="entry name" value="LIPOXYGENASE_3"/>
    <property type="match status" value="1"/>
</dbReference>
<dbReference type="EMBL" id="HBIR01010031">
    <property type="protein sequence ID" value="CAE0533521.1"/>
    <property type="molecule type" value="Transcribed_RNA"/>
</dbReference>
<dbReference type="InterPro" id="IPR013819">
    <property type="entry name" value="LipOase_C"/>
</dbReference>
<gene>
    <name evidence="7" type="ORF">EHUX00137_LOCUS7092</name>
</gene>
<keyword evidence="5" id="KW-0472">Membrane</keyword>
<feature type="compositionally biased region" description="Low complexity" evidence="4">
    <location>
        <begin position="37"/>
        <end position="52"/>
    </location>
</feature>
<dbReference type="InterPro" id="IPR036226">
    <property type="entry name" value="LipOase_C_sf"/>
</dbReference>
<dbReference type="AlphaFoldDB" id="A0A7S3RSH3"/>
<keyword evidence="1" id="KW-0479">Metal-binding</keyword>
<evidence type="ECO:0000256" key="5">
    <source>
        <dbReference type="SAM" id="Phobius"/>
    </source>
</evidence>
<evidence type="ECO:0000256" key="2">
    <source>
        <dbReference type="ARBA" id="ARBA00022964"/>
    </source>
</evidence>
<evidence type="ECO:0000256" key="1">
    <source>
        <dbReference type="ARBA" id="ARBA00022723"/>
    </source>
</evidence>
<name>A0A7S3RSH3_EMIHU</name>
<organism evidence="7">
    <name type="scientific">Emiliania huxleyi</name>
    <name type="common">Coccolithophore</name>
    <name type="synonym">Pontosphaera huxleyi</name>
    <dbReference type="NCBI Taxonomy" id="2903"/>
    <lineage>
        <taxon>Eukaryota</taxon>
        <taxon>Haptista</taxon>
        <taxon>Haptophyta</taxon>
        <taxon>Prymnesiophyceae</taxon>
        <taxon>Isochrysidales</taxon>
        <taxon>Noelaerhabdaceae</taxon>
        <taxon>Emiliania</taxon>
    </lineage>
</organism>
<dbReference type="InterPro" id="IPR000907">
    <property type="entry name" value="LipOase"/>
</dbReference>
<keyword evidence="2" id="KW-0223">Dioxygenase</keyword>
<feature type="transmembrane region" description="Helical" evidence="5">
    <location>
        <begin position="57"/>
        <end position="79"/>
    </location>
</feature>
<dbReference type="Pfam" id="PF00305">
    <property type="entry name" value="Lipoxygenase"/>
    <property type="match status" value="1"/>
</dbReference>
<dbReference type="PANTHER" id="PTHR11771">
    <property type="entry name" value="LIPOXYGENASE"/>
    <property type="match status" value="1"/>
</dbReference>
<evidence type="ECO:0000256" key="3">
    <source>
        <dbReference type="ARBA" id="ARBA00023002"/>
    </source>
</evidence>
<evidence type="ECO:0000313" key="7">
    <source>
        <dbReference type="EMBL" id="CAE0533521.1"/>
    </source>
</evidence>
<dbReference type="GO" id="GO:0046872">
    <property type="term" value="F:metal ion binding"/>
    <property type="evidence" value="ECO:0007669"/>
    <property type="project" value="UniProtKB-KW"/>
</dbReference>
<dbReference type="Gene3D" id="1.20.245.10">
    <property type="entry name" value="Lipoxygenase-1, Domain 5"/>
    <property type="match status" value="1"/>
</dbReference>
<proteinExistence type="predicted"/>
<feature type="region of interest" description="Disordered" evidence="4">
    <location>
        <begin position="23"/>
        <end position="52"/>
    </location>
</feature>
<dbReference type="GO" id="GO:0016702">
    <property type="term" value="F:oxidoreductase activity, acting on single donors with incorporation of molecular oxygen, incorporation of two atoms of oxygen"/>
    <property type="evidence" value="ECO:0007669"/>
    <property type="project" value="InterPro"/>
</dbReference>
<dbReference type="GO" id="GO:0034440">
    <property type="term" value="P:lipid oxidation"/>
    <property type="evidence" value="ECO:0007669"/>
    <property type="project" value="InterPro"/>
</dbReference>
<feature type="domain" description="Lipoxygenase" evidence="6">
    <location>
        <begin position="352"/>
        <end position="571"/>
    </location>
</feature>
<evidence type="ECO:0000259" key="6">
    <source>
        <dbReference type="PROSITE" id="PS51393"/>
    </source>
</evidence>
<feature type="compositionally biased region" description="Basic and acidic residues" evidence="4">
    <location>
        <begin position="23"/>
        <end position="36"/>
    </location>
</feature>
<keyword evidence="5" id="KW-1133">Transmembrane helix</keyword>
<sequence>MAASSKDGAVVVKIPTVPRPRAEYIAAEKRRSEQSRAKSASQASGGSSSAAAPPSRFFCEWAFICWALPLSALGGFVLYLVAIPLLAAAGLFALPALCFAYLYISHFMPLHDWAEKIPVLAIKYFNFERSLWPQPRFEAMSSSRTSVSVLLGERYQLQPRRVLDKCNVDYSIPASRGRVVALPLLSDAEYVNLRALRLGVWKGLGTAMVEATLSLMRQMPDTSLAPGGYLRRYGDAIRFGEGESAVDFAMAVLGDSYPTFPDEWADRTSDEALTRMCLHGLGPHRLERTERGYVVKTNALASFDVAEGFERYGGDVHLDEQFRPVRIVRLEKSEGGRGGLVEVEYLPGCEGWEYVKFCFRCSLFTLVTIVDHLYGVHLQWANGMVVACREQLGADHPVRRFLTPYYFGTIQVNHIARHLLIAQGSLGARNFAFSDEGLRAAWQAVPEVMVDGAELRGELGDAELLRLLFDVPEYCARREGELGLRLPYYEQAEAYWRVMHRMVADYFDLWFPTPEEAAADAELRCWLEALVGELVHTAPLLPALRGFGQAELRAFAIDAVTRCVFEVTAHHEHYGGVAVYAQDVRFCSFAWPVGERCGTKITAVTQATLMAATSFPMPPLLNRKPGLDAFSLASFLRAPSDEAMPRLEEACRRFEEGTLSLVRRCDEFVAQADRRPAPWNHGLWSFNPRYFEASVSV</sequence>
<reference evidence="7" key="1">
    <citation type="submission" date="2021-01" db="EMBL/GenBank/DDBJ databases">
        <authorList>
            <person name="Corre E."/>
            <person name="Pelletier E."/>
            <person name="Niang G."/>
            <person name="Scheremetjew M."/>
            <person name="Finn R."/>
            <person name="Kale V."/>
            <person name="Holt S."/>
            <person name="Cochrane G."/>
            <person name="Meng A."/>
            <person name="Brown T."/>
            <person name="Cohen L."/>
        </authorList>
    </citation>
    <scope>NUCLEOTIDE SEQUENCE</scope>
    <source>
        <strain evidence="7">379</strain>
    </source>
</reference>
<keyword evidence="3" id="KW-0560">Oxidoreductase</keyword>
<dbReference type="SUPFAM" id="SSF48484">
    <property type="entry name" value="Lipoxigenase"/>
    <property type="match status" value="1"/>
</dbReference>
<accession>A0A7S3RSH3</accession>
<keyword evidence="5" id="KW-0812">Transmembrane</keyword>
<feature type="transmembrane region" description="Helical" evidence="5">
    <location>
        <begin position="85"/>
        <end position="104"/>
    </location>
</feature>
<evidence type="ECO:0000256" key="4">
    <source>
        <dbReference type="SAM" id="MobiDB-lite"/>
    </source>
</evidence>